<dbReference type="Pfam" id="PF01177">
    <property type="entry name" value="Asp_Glu_race"/>
    <property type="match status" value="1"/>
</dbReference>
<evidence type="ECO:0000313" key="2">
    <source>
        <dbReference type="EMBL" id="APZ44702.1"/>
    </source>
</evidence>
<dbReference type="PANTHER" id="PTHR28047:SF5">
    <property type="entry name" value="PROTEIN DCG1"/>
    <property type="match status" value="1"/>
</dbReference>
<dbReference type="InterPro" id="IPR015942">
    <property type="entry name" value="Asp/Glu/hydantoin_racemase"/>
</dbReference>
<dbReference type="InterPro" id="IPR052186">
    <property type="entry name" value="Hydantoin_racemase-like"/>
</dbReference>
<evidence type="ECO:0000256" key="1">
    <source>
        <dbReference type="ARBA" id="ARBA00038414"/>
    </source>
</evidence>
<dbReference type="AlphaFoldDB" id="A0A1P8ULJ7"/>
<organism evidence="2 3">
    <name type="scientific">Acidihalobacter ferrooxydans</name>
    <dbReference type="NCBI Taxonomy" id="1765967"/>
    <lineage>
        <taxon>Bacteria</taxon>
        <taxon>Pseudomonadati</taxon>
        <taxon>Pseudomonadota</taxon>
        <taxon>Gammaproteobacteria</taxon>
        <taxon>Chromatiales</taxon>
        <taxon>Ectothiorhodospiraceae</taxon>
        <taxon>Acidihalobacter</taxon>
    </lineage>
</organism>
<dbReference type="KEGG" id="afy:BW247_12335"/>
<name>A0A1P8ULJ7_9GAMM</name>
<dbReference type="PANTHER" id="PTHR28047">
    <property type="entry name" value="PROTEIN DCG1"/>
    <property type="match status" value="1"/>
</dbReference>
<accession>A0A1P8ULJ7</accession>
<protein>
    <submittedName>
        <fullName evidence="2">Asp/Glu racemase</fullName>
    </submittedName>
</protein>
<dbReference type="EMBL" id="CP019434">
    <property type="protein sequence ID" value="APZ44702.1"/>
    <property type="molecule type" value="Genomic_DNA"/>
</dbReference>
<dbReference type="OrthoDB" id="9791723at2"/>
<dbReference type="GO" id="GO:0047661">
    <property type="term" value="F:amino-acid racemase activity"/>
    <property type="evidence" value="ECO:0007669"/>
    <property type="project" value="InterPro"/>
</dbReference>
<reference evidence="2 3" key="1">
    <citation type="submission" date="2017-01" db="EMBL/GenBank/DDBJ databases">
        <title>Draft sequence of Acidihalobacter ferrooxidans strain DSM 14175 (strain V8).</title>
        <authorList>
            <person name="Khaleque H.N."/>
            <person name="Ramsay J.P."/>
            <person name="Murphy R.J.T."/>
            <person name="Kaksonen A.H."/>
            <person name="Boxall N.J."/>
            <person name="Watkin E.L.J."/>
        </authorList>
    </citation>
    <scope>NUCLEOTIDE SEQUENCE [LARGE SCALE GENOMIC DNA]</scope>
    <source>
        <strain evidence="2 3">V8</strain>
    </source>
</reference>
<evidence type="ECO:0000313" key="3">
    <source>
        <dbReference type="Proteomes" id="UP000243807"/>
    </source>
</evidence>
<proteinExistence type="inferred from homology"/>
<dbReference type="InterPro" id="IPR053714">
    <property type="entry name" value="Iso_Racemase_Enz_sf"/>
</dbReference>
<dbReference type="Proteomes" id="UP000243807">
    <property type="component" value="Chromosome"/>
</dbReference>
<dbReference type="STRING" id="1765967.BW247_12335"/>
<dbReference type="Gene3D" id="3.40.50.12500">
    <property type="match status" value="1"/>
</dbReference>
<sequence>MINPNSNQAVTASMSESVECLRASGGPMLDCVTLAEGPLGIESLAHVMKVEPLLRNYVLQDKDADAFVLGCYSDPGIHICREATDKPVFGIQEISALLAISRGGRFGVISLSPAAVERHLRYLRSLGLESHCAGDRAANMSVAESRSGEGTLAILVEVAQRLVNEDGAHSIILGCTGMARHRASLQDAIGIPVIEPTQAATSMAIGALGLGW</sequence>
<gene>
    <name evidence="2" type="ORF">BW247_12335</name>
</gene>
<keyword evidence="3" id="KW-1185">Reference proteome</keyword>
<comment type="similarity">
    <text evidence="1">Belongs to the HyuE racemase family.</text>
</comment>